<dbReference type="Gene3D" id="1.20.5.340">
    <property type="match status" value="1"/>
</dbReference>
<protein>
    <submittedName>
        <fullName evidence="2">Uncharacterized protein</fullName>
    </submittedName>
</protein>
<feature type="compositionally biased region" description="Basic and acidic residues" evidence="1">
    <location>
        <begin position="70"/>
        <end position="79"/>
    </location>
</feature>
<dbReference type="AlphaFoldDB" id="A0A8H7QDL7"/>
<organism evidence="2 3">
    <name type="scientific">Umbelopsis vinacea</name>
    <dbReference type="NCBI Taxonomy" id="44442"/>
    <lineage>
        <taxon>Eukaryota</taxon>
        <taxon>Fungi</taxon>
        <taxon>Fungi incertae sedis</taxon>
        <taxon>Mucoromycota</taxon>
        <taxon>Mucoromycotina</taxon>
        <taxon>Umbelopsidomycetes</taxon>
        <taxon>Umbelopsidales</taxon>
        <taxon>Umbelopsidaceae</taxon>
        <taxon>Umbelopsis</taxon>
    </lineage>
</organism>
<feature type="region of interest" description="Disordered" evidence="1">
    <location>
        <begin position="1"/>
        <end position="79"/>
    </location>
</feature>
<comment type="caution">
    <text evidence="2">The sequence shown here is derived from an EMBL/GenBank/DDBJ whole genome shotgun (WGS) entry which is preliminary data.</text>
</comment>
<name>A0A8H7QDL7_9FUNG</name>
<reference evidence="2" key="1">
    <citation type="submission" date="2020-12" db="EMBL/GenBank/DDBJ databases">
        <title>Metabolic potential, ecology and presence of endohyphal bacteria is reflected in genomic diversity of Mucoromycotina.</title>
        <authorList>
            <person name="Muszewska A."/>
            <person name="Okrasinska A."/>
            <person name="Steczkiewicz K."/>
            <person name="Drgas O."/>
            <person name="Orlowska M."/>
            <person name="Perlinska-Lenart U."/>
            <person name="Aleksandrzak-Piekarczyk T."/>
            <person name="Szatraj K."/>
            <person name="Zielenkiewicz U."/>
            <person name="Pilsyk S."/>
            <person name="Malc E."/>
            <person name="Mieczkowski P."/>
            <person name="Kruszewska J.S."/>
            <person name="Biernat P."/>
            <person name="Pawlowska J."/>
        </authorList>
    </citation>
    <scope>NUCLEOTIDE SEQUENCE</scope>
    <source>
        <strain evidence="2">WA0000051536</strain>
    </source>
</reference>
<dbReference type="OrthoDB" id="2439595at2759"/>
<evidence type="ECO:0000256" key="1">
    <source>
        <dbReference type="SAM" id="MobiDB-lite"/>
    </source>
</evidence>
<gene>
    <name evidence="2" type="ORF">INT44_004638</name>
</gene>
<feature type="compositionally biased region" description="Polar residues" evidence="1">
    <location>
        <begin position="55"/>
        <end position="68"/>
    </location>
</feature>
<evidence type="ECO:0000313" key="3">
    <source>
        <dbReference type="Proteomes" id="UP000612746"/>
    </source>
</evidence>
<accession>A0A8H7QDL7</accession>
<feature type="compositionally biased region" description="Polar residues" evidence="1">
    <location>
        <begin position="1"/>
        <end position="17"/>
    </location>
</feature>
<dbReference type="EMBL" id="JAEPRA010000001">
    <property type="protein sequence ID" value="KAG2189496.1"/>
    <property type="molecule type" value="Genomic_DNA"/>
</dbReference>
<sequence>MSTAPADYQQSPTTFSAQRPGPMPPPSEKPASNRDSYTGIDQVIAPAVPVHHRSTSPTPGTDISSGGSSERPKPKVTFDELKEKYRKVKREKRDLEHKTEQLTGQAHRNAASIELLKEQFSESERMREERDADYERLQQRLEQVQIRLESREQEYDRLQANFISHMRAIRATDDDLSTIRTKLANLHGSVAQFSMGLKKHIVDRRQAGKAFARMYPHLDTWVIAKDLEAPVIMQLTEKLVNDALIRVYVAPGIYPGMHINSAYNELSQWMQSRGADDGVLRLKQQLCYLIARDRTPETRTEIASAQKLVSDQVFTALLEIYPSMENIMRSKIDKFIEKAFDLSLCIRGQEVDVKVLPIKEGDAFDTRTMAPDYKGVAEGQVKLVVCPPFEAIEGDHGFLLPAKVICLP</sequence>
<proteinExistence type="predicted"/>
<evidence type="ECO:0000313" key="2">
    <source>
        <dbReference type="EMBL" id="KAG2189496.1"/>
    </source>
</evidence>
<dbReference type="Proteomes" id="UP000612746">
    <property type="component" value="Unassembled WGS sequence"/>
</dbReference>
<keyword evidence="3" id="KW-1185">Reference proteome</keyword>